<dbReference type="GO" id="GO:0005886">
    <property type="term" value="C:plasma membrane"/>
    <property type="evidence" value="ECO:0007669"/>
    <property type="project" value="UniProtKB-SubCell"/>
</dbReference>
<evidence type="ECO:0000256" key="6">
    <source>
        <dbReference type="ARBA" id="ARBA00023136"/>
    </source>
</evidence>
<dbReference type="InterPro" id="IPR000515">
    <property type="entry name" value="MetI-like"/>
</dbReference>
<feature type="region of interest" description="Disordered" evidence="8">
    <location>
        <begin position="1"/>
        <end position="34"/>
    </location>
</feature>
<feature type="transmembrane region" description="Helical" evidence="7">
    <location>
        <begin position="184"/>
        <end position="204"/>
    </location>
</feature>
<dbReference type="SUPFAM" id="SSF161098">
    <property type="entry name" value="MetI-like"/>
    <property type="match status" value="1"/>
</dbReference>
<evidence type="ECO:0000256" key="4">
    <source>
        <dbReference type="ARBA" id="ARBA00022692"/>
    </source>
</evidence>
<keyword evidence="3" id="KW-1003">Cell membrane</keyword>
<keyword evidence="5 7" id="KW-1133">Transmembrane helix</keyword>
<evidence type="ECO:0000256" key="1">
    <source>
        <dbReference type="ARBA" id="ARBA00004651"/>
    </source>
</evidence>
<accession>A0A1M4T454</accession>
<proteinExistence type="inferred from homology"/>
<dbReference type="Pfam" id="PF00528">
    <property type="entry name" value="BPD_transp_1"/>
    <property type="match status" value="1"/>
</dbReference>
<dbReference type="GO" id="GO:0055085">
    <property type="term" value="P:transmembrane transport"/>
    <property type="evidence" value="ECO:0007669"/>
    <property type="project" value="InterPro"/>
</dbReference>
<feature type="compositionally biased region" description="Polar residues" evidence="8">
    <location>
        <begin position="1"/>
        <end position="19"/>
    </location>
</feature>
<feature type="transmembrane region" description="Helical" evidence="7">
    <location>
        <begin position="154"/>
        <end position="178"/>
    </location>
</feature>
<dbReference type="PROSITE" id="PS50928">
    <property type="entry name" value="ABC_TM1"/>
    <property type="match status" value="1"/>
</dbReference>
<evidence type="ECO:0000256" key="2">
    <source>
        <dbReference type="ARBA" id="ARBA00022448"/>
    </source>
</evidence>
<dbReference type="OrthoDB" id="9771544at2"/>
<reference evidence="10 11" key="1">
    <citation type="submission" date="2016-11" db="EMBL/GenBank/DDBJ databases">
        <authorList>
            <person name="Jaros S."/>
            <person name="Januszkiewicz K."/>
            <person name="Wedrychowicz H."/>
        </authorList>
    </citation>
    <scope>NUCLEOTIDE SEQUENCE [LARGE SCALE GENOMIC DNA]</scope>
    <source>
        <strain evidence="10 11">DSM 15692</strain>
    </source>
</reference>
<protein>
    <submittedName>
        <fullName evidence="10">Multiple sugar transport system permease protein</fullName>
    </submittedName>
</protein>
<evidence type="ECO:0000313" key="11">
    <source>
        <dbReference type="Proteomes" id="UP000184128"/>
    </source>
</evidence>
<dbReference type="PANTHER" id="PTHR43744:SF12">
    <property type="entry name" value="ABC TRANSPORTER PERMEASE PROTEIN MG189-RELATED"/>
    <property type="match status" value="1"/>
</dbReference>
<name>A0A1M4T454_9LACT</name>
<keyword evidence="11" id="KW-1185">Reference proteome</keyword>
<keyword evidence="10" id="KW-0762">Sugar transport</keyword>
<evidence type="ECO:0000313" key="10">
    <source>
        <dbReference type="EMBL" id="SHE39204.1"/>
    </source>
</evidence>
<feature type="domain" description="ABC transmembrane type-1" evidence="9">
    <location>
        <begin position="119"/>
        <end position="309"/>
    </location>
</feature>
<comment type="subcellular location">
    <subcellularLocation>
        <location evidence="1 7">Cell membrane</location>
        <topology evidence="1 7">Multi-pass membrane protein</topology>
    </subcellularLocation>
</comment>
<organism evidence="10 11">
    <name type="scientific">Atopostipes suicloacalis DSM 15692</name>
    <dbReference type="NCBI Taxonomy" id="1121025"/>
    <lineage>
        <taxon>Bacteria</taxon>
        <taxon>Bacillati</taxon>
        <taxon>Bacillota</taxon>
        <taxon>Bacilli</taxon>
        <taxon>Lactobacillales</taxon>
        <taxon>Carnobacteriaceae</taxon>
        <taxon>Atopostipes</taxon>
    </lineage>
</organism>
<feature type="transmembrane region" description="Helical" evidence="7">
    <location>
        <begin position="118"/>
        <end position="142"/>
    </location>
</feature>
<gene>
    <name evidence="10" type="ORF">SAMN02745249_00358</name>
</gene>
<dbReference type="EMBL" id="FQUF01000004">
    <property type="protein sequence ID" value="SHE39204.1"/>
    <property type="molecule type" value="Genomic_DNA"/>
</dbReference>
<evidence type="ECO:0000259" key="9">
    <source>
        <dbReference type="PROSITE" id="PS50928"/>
    </source>
</evidence>
<evidence type="ECO:0000256" key="3">
    <source>
        <dbReference type="ARBA" id="ARBA00022475"/>
    </source>
</evidence>
<feature type="transmembrane region" description="Helical" evidence="7">
    <location>
        <begin position="58"/>
        <end position="79"/>
    </location>
</feature>
<sequence length="325" mass="36671">MIKSSNHSKSTIKTGTSVDSPIEHTETTGSTIEETLSPKVATKKPYKSKKRKEQWGHVFTYFLLIAVSILLLLPLVWMLSVSLKPMVEIAQFPPNLFPVDIQWNNYREMMDAFPFFKYAGNTLFITVFVVAGNIISNSFIAYGFAKIDFPGKGILFAMVLSTMMIPGFVTMIPQYILFSRIGWVGTYLPLIVPAFFGNAFNIFLMRQFYLSIDNELIEAAQIDGANHLYIWSRLMIPLTKPALITIGITSFNGAWNDFLGPLLYIQKEDRYTLQIGLQVFQNQSTTQWNYLMAGATLVLLPTVLLFLVAQKYFIEGMDLSGGMKG</sequence>
<dbReference type="CDD" id="cd06261">
    <property type="entry name" value="TM_PBP2"/>
    <property type="match status" value="1"/>
</dbReference>
<evidence type="ECO:0000256" key="5">
    <source>
        <dbReference type="ARBA" id="ARBA00022989"/>
    </source>
</evidence>
<dbReference type="PANTHER" id="PTHR43744">
    <property type="entry name" value="ABC TRANSPORTER PERMEASE PROTEIN MG189-RELATED-RELATED"/>
    <property type="match status" value="1"/>
</dbReference>
<comment type="similarity">
    <text evidence="7">Belongs to the binding-protein-dependent transport system permease family.</text>
</comment>
<dbReference type="Proteomes" id="UP000184128">
    <property type="component" value="Unassembled WGS sequence"/>
</dbReference>
<dbReference type="AlphaFoldDB" id="A0A1M4T454"/>
<keyword evidence="2 7" id="KW-0813">Transport</keyword>
<keyword evidence="4 7" id="KW-0812">Transmembrane</keyword>
<evidence type="ECO:0000256" key="8">
    <source>
        <dbReference type="SAM" id="MobiDB-lite"/>
    </source>
</evidence>
<feature type="transmembrane region" description="Helical" evidence="7">
    <location>
        <begin position="290"/>
        <end position="314"/>
    </location>
</feature>
<evidence type="ECO:0000256" key="7">
    <source>
        <dbReference type="RuleBase" id="RU363032"/>
    </source>
</evidence>
<dbReference type="Gene3D" id="1.10.3720.10">
    <property type="entry name" value="MetI-like"/>
    <property type="match status" value="1"/>
</dbReference>
<dbReference type="InterPro" id="IPR035906">
    <property type="entry name" value="MetI-like_sf"/>
</dbReference>
<keyword evidence="6 7" id="KW-0472">Membrane</keyword>
<dbReference type="STRING" id="1121025.SAMN02745249_00358"/>